<evidence type="ECO:0000313" key="4">
    <source>
        <dbReference type="Proteomes" id="UP000501346"/>
    </source>
</evidence>
<reference evidence="3 4" key="1">
    <citation type="journal article" date="2019" name="BMC Genomics">
        <title>Chromosome level assembly and comparative genome analysis confirm lager-brewing yeasts originated from a single hybridization.</title>
        <authorList>
            <person name="Salazar A.N."/>
            <person name="Gorter de Vries A.R."/>
            <person name="van den Broek M."/>
            <person name="Brouwers N."/>
            <person name="de la Torre Cortes P."/>
            <person name="Kuijpers N.G.A."/>
            <person name="Daran J.G."/>
            <person name="Abeel T."/>
        </authorList>
    </citation>
    <scope>NUCLEOTIDE SEQUENCE [LARGE SCALE GENOMIC DNA]</scope>
    <source>
        <strain evidence="3 4">CBS 1483</strain>
    </source>
</reference>
<dbReference type="InterPro" id="IPR029058">
    <property type="entry name" value="AB_hydrolase_fold"/>
</dbReference>
<dbReference type="PANTHER" id="PTHR42886:SF29">
    <property type="entry name" value="PUMMELIG, ISOFORM A"/>
    <property type="match status" value="1"/>
</dbReference>
<evidence type="ECO:0000259" key="2">
    <source>
        <dbReference type="Pfam" id="PF00561"/>
    </source>
</evidence>
<dbReference type="PANTHER" id="PTHR42886">
    <property type="entry name" value="RE40534P-RELATED"/>
    <property type="match status" value="1"/>
</dbReference>
<dbReference type="Proteomes" id="UP000501346">
    <property type="component" value="Chromosome SeVII-ScVII"/>
</dbReference>
<proteinExistence type="inferred from homology"/>
<name>A0A6C1E8H5_SACPS</name>
<dbReference type="GO" id="GO:0042171">
    <property type="term" value="F:lysophosphatidic acid acyltransferase activity"/>
    <property type="evidence" value="ECO:0007669"/>
    <property type="project" value="TreeGrafter"/>
</dbReference>
<dbReference type="GO" id="GO:0005743">
    <property type="term" value="C:mitochondrial inner membrane"/>
    <property type="evidence" value="ECO:0007669"/>
    <property type="project" value="TreeGrafter"/>
</dbReference>
<gene>
    <name evidence="3" type="primary">CLD1_2</name>
    <name evidence="3" type="ORF">GRS66_007730</name>
</gene>
<dbReference type="Pfam" id="PF00561">
    <property type="entry name" value="Abhydrolase_1"/>
    <property type="match status" value="1"/>
</dbReference>
<dbReference type="OrthoDB" id="7457040at2759"/>
<evidence type="ECO:0000313" key="3">
    <source>
        <dbReference type="EMBL" id="QID85173.1"/>
    </source>
</evidence>
<dbReference type="InterPro" id="IPR000073">
    <property type="entry name" value="AB_hydrolase_1"/>
</dbReference>
<protein>
    <submittedName>
        <fullName evidence="3">Carboxylic ester hydrolase</fullName>
    </submittedName>
</protein>
<dbReference type="AlphaFoldDB" id="A0A6C1E8H5"/>
<evidence type="ECO:0000256" key="1">
    <source>
        <dbReference type="ARBA" id="ARBA00038097"/>
    </source>
</evidence>
<dbReference type="SUPFAM" id="SSF53474">
    <property type="entry name" value="alpha/beta-Hydrolases"/>
    <property type="match status" value="1"/>
</dbReference>
<dbReference type="Gene3D" id="3.40.50.1820">
    <property type="entry name" value="alpha/beta hydrolase"/>
    <property type="match status" value="1"/>
</dbReference>
<feature type="domain" description="AB hydrolase-1" evidence="2">
    <location>
        <begin position="147"/>
        <end position="436"/>
    </location>
</feature>
<comment type="similarity">
    <text evidence="1">Belongs to the peptidase S33 family. ABHD4/ABHD5 subfamily.</text>
</comment>
<dbReference type="EMBL" id="CP049004">
    <property type="protein sequence ID" value="QID85173.1"/>
    <property type="molecule type" value="Genomic_DNA"/>
</dbReference>
<accession>A0A6C1E8H5</accession>
<dbReference type="GO" id="GO:0004623">
    <property type="term" value="F:phospholipase A2 activity"/>
    <property type="evidence" value="ECO:0007669"/>
    <property type="project" value="TreeGrafter"/>
</dbReference>
<organism evidence="3 4">
    <name type="scientific">Saccharomyces pastorianus</name>
    <name type="common">Lager yeast</name>
    <name type="synonym">Saccharomyces cerevisiae x Saccharomyces eubayanus</name>
    <dbReference type="NCBI Taxonomy" id="27292"/>
    <lineage>
        <taxon>Eukaryota</taxon>
        <taxon>Fungi</taxon>
        <taxon>Dikarya</taxon>
        <taxon>Ascomycota</taxon>
        <taxon>Saccharomycotina</taxon>
        <taxon>Saccharomycetes</taxon>
        <taxon>Saccharomycetales</taxon>
        <taxon>Saccharomycetaceae</taxon>
        <taxon>Saccharomyces</taxon>
    </lineage>
</organism>
<dbReference type="GO" id="GO:0006654">
    <property type="term" value="P:phosphatidic acid biosynthetic process"/>
    <property type="evidence" value="ECO:0007669"/>
    <property type="project" value="TreeGrafter"/>
</dbReference>
<dbReference type="FunFam" id="3.40.50.1820:FF:000268">
    <property type="entry name" value="Carboxylic ester hydrolase"/>
    <property type="match status" value="1"/>
</dbReference>
<keyword evidence="3" id="KW-0378">Hydrolase</keyword>
<sequence>MRIRFLTLKSTLGSIIRSPLKGFQFLTGASSSNTQSESPEASIKYATEKQILRTPSAPTAIPLREIIYKVPGLFPRPLEDSVKDFRDFIKNEDSFQTELLATLPFYPNPSTAKKSKLIKTAVDDDGNYINEFCIYPQTPSVPEADLKHLVFIHGYGAGLGFFIKNFEDIPLLNNEWCVHAIDLPGYGFSSRPKFPFKYPRDDIHSVQDWFHERIHTWFKKRNLLDKPEKNIVMAHSLGSYLMALYLQKYEKSPSFKKLILCSPAGVSHRDFNSSNSDVEKWKPPPWWYVKLWDKNISPFTLVRNSRQFGSKITSGWSYRRFKHILNGDPDQSKRFEALHRYAYSIFNKRGSVEYLLSFALKCGGEPRLSLEEQLFNGKNANVLENAKYEWIWLYGDDDWMDVNGGLRVSKLLNDKLKQKSNVITVPNAGHHLYLDNHKFFNSIIMKEMQKV</sequence>
<dbReference type="GO" id="GO:0055088">
    <property type="term" value="P:lipid homeostasis"/>
    <property type="evidence" value="ECO:0007669"/>
    <property type="project" value="TreeGrafter"/>
</dbReference>
<keyword evidence="4" id="KW-1185">Reference proteome</keyword>
<dbReference type="GO" id="GO:0035965">
    <property type="term" value="P:cardiolipin acyl-chain remodeling"/>
    <property type="evidence" value="ECO:0007669"/>
    <property type="project" value="TreeGrafter"/>
</dbReference>